<reference evidence="1" key="1">
    <citation type="submission" date="2022-07" db="EMBL/GenBank/DDBJ databases">
        <title>Genome Sequence of Phlebia brevispora.</title>
        <authorList>
            <person name="Buettner E."/>
        </authorList>
    </citation>
    <scope>NUCLEOTIDE SEQUENCE</scope>
    <source>
        <strain evidence="1">MPL23</strain>
    </source>
</reference>
<dbReference type="EMBL" id="JANHOG010000843">
    <property type="protein sequence ID" value="KAJ3551184.1"/>
    <property type="molecule type" value="Genomic_DNA"/>
</dbReference>
<keyword evidence="2" id="KW-1185">Reference proteome</keyword>
<proteinExistence type="predicted"/>
<evidence type="ECO:0000313" key="1">
    <source>
        <dbReference type="EMBL" id="KAJ3551184.1"/>
    </source>
</evidence>
<evidence type="ECO:0000313" key="2">
    <source>
        <dbReference type="Proteomes" id="UP001148662"/>
    </source>
</evidence>
<comment type="caution">
    <text evidence="1">The sequence shown here is derived from an EMBL/GenBank/DDBJ whole genome shotgun (WGS) entry which is preliminary data.</text>
</comment>
<accession>A0ACC1T1U0</accession>
<gene>
    <name evidence="1" type="ORF">NM688_g4857</name>
</gene>
<dbReference type="Proteomes" id="UP001148662">
    <property type="component" value="Unassembled WGS sequence"/>
</dbReference>
<protein>
    <submittedName>
        <fullName evidence="1">Uncharacterized protein</fullName>
    </submittedName>
</protein>
<organism evidence="1 2">
    <name type="scientific">Phlebia brevispora</name>
    <dbReference type="NCBI Taxonomy" id="194682"/>
    <lineage>
        <taxon>Eukaryota</taxon>
        <taxon>Fungi</taxon>
        <taxon>Dikarya</taxon>
        <taxon>Basidiomycota</taxon>
        <taxon>Agaricomycotina</taxon>
        <taxon>Agaricomycetes</taxon>
        <taxon>Polyporales</taxon>
        <taxon>Meruliaceae</taxon>
        <taxon>Phlebia</taxon>
    </lineage>
</organism>
<name>A0ACC1T1U0_9APHY</name>
<sequence length="612" mass="66365">MLQITATLNSRLCMRSPCLPVNSRPDPLFFQPYTPSWSCHRLSCYPGIPPGAPDRPQAAVKGTIELRVPQQGIKAKWVRIELRKVETLPGGGLQNTFFDFVGQSPINLWQSGEDYDTLTTTFPFYIRIPESIPPSISLERMAGIKYELIATVCVKEKKGFLRRDKSKVISASTLIMIDKHELHTTWPVYHQPDSRDLSQDGMTLTVERTHTCYGPGDRITVMAIIRSESVHTVILRGFEFTLKETVVFRAGTNTSGKKGAPQVKVGTIGEQKVPVNATIYGGGIHRAELGVAVPSSHTSTTLNSARHIDITYVLTVKALLATGNPIVMDLPVMISNWPRSVSVEAVKRIGLASNVASHLGPNATTPIIPPGQPITGPNPAPPAGSKAAMILAAQQRSSHPYLNPTPLPPPTTITDSSSEPATESSRQMANFNTAPSTNGYSAKLADEFGYSRVRGTSIDKYTSGTPQVQTIGVAPSALARPVTADSTNARPRSAAGRQGTGARTLSVVNYADDMPEEVAAQNAAKAKAAAAARHQRNASLTSRTASTSGATPRNGWASAEDEKKMLYERAKAQVQRVQEALTNAHPRCWPYLDRRRQLPHAYFDVKVCMAKC</sequence>